<sequence length="87" mass="9644">MRKALVAAITAATLFSTAPAVSAAEQWDGTLHMSSEIKKDYQIAFANLSFEYGLMPAISAFFRIPFMPLSTWFRNETASPARPIAWD</sequence>
<organism evidence="2 3">
    <name type="scientific">Corynebacterium kalinowskii</name>
    <dbReference type="NCBI Taxonomy" id="2675216"/>
    <lineage>
        <taxon>Bacteria</taxon>
        <taxon>Bacillati</taxon>
        <taxon>Actinomycetota</taxon>
        <taxon>Actinomycetes</taxon>
        <taxon>Mycobacteriales</taxon>
        <taxon>Corynebacteriaceae</taxon>
        <taxon>Corynebacterium</taxon>
    </lineage>
</organism>
<accession>A0A6B8W076</accession>
<keyword evidence="1" id="KW-0732">Signal</keyword>
<evidence type="ECO:0000256" key="1">
    <source>
        <dbReference type="SAM" id="SignalP"/>
    </source>
</evidence>
<evidence type="ECO:0000313" key="3">
    <source>
        <dbReference type="Proteomes" id="UP000427071"/>
    </source>
</evidence>
<proteinExistence type="predicted"/>
<evidence type="ECO:0008006" key="4">
    <source>
        <dbReference type="Google" id="ProtNLM"/>
    </source>
</evidence>
<dbReference type="RefSeq" id="WP_156193329.1">
    <property type="nucleotide sequence ID" value="NZ_CP046452.1"/>
</dbReference>
<dbReference type="AlphaFoldDB" id="A0A6B8W076"/>
<dbReference type="KEGG" id="ckw:CKALI_10750"/>
<protein>
    <recommendedName>
        <fullName evidence="4">Secreted protein</fullName>
    </recommendedName>
</protein>
<feature type="signal peptide" evidence="1">
    <location>
        <begin position="1"/>
        <end position="23"/>
    </location>
</feature>
<dbReference type="EMBL" id="CP046452">
    <property type="protein sequence ID" value="QGU03000.1"/>
    <property type="molecule type" value="Genomic_DNA"/>
</dbReference>
<reference evidence="3" key="1">
    <citation type="submission" date="2019-11" db="EMBL/GenBank/DDBJ databases">
        <title>Complete genome sequence of Corynebacterium kalinowskii 1959, a novel Corynebacterium species isolated from soil of a small paddock in Vilsendorf, Germany.</title>
        <authorList>
            <person name="Schaffert L."/>
            <person name="Ruwe M."/>
            <person name="Milse J."/>
            <person name="Hanuschka K."/>
            <person name="Ortseifen V."/>
            <person name="Droste J."/>
            <person name="Brandt D."/>
            <person name="Schlueter L."/>
            <person name="Kutter Y."/>
            <person name="Vinke S."/>
            <person name="Viehoefer P."/>
            <person name="Jacob L."/>
            <person name="Luebke N.-C."/>
            <person name="Schulte-Berndt E."/>
            <person name="Hain C."/>
            <person name="Linder M."/>
            <person name="Schmidt P."/>
            <person name="Wollenschlaeger L."/>
            <person name="Luttermann T."/>
            <person name="Thieme E."/>
            <person name="Hassa J."/>
            <person name="Haak M."/>
            <person name="Wittchen M."/>
            <person name="Mentz A."/>
            <person name="Persicke M."/>
            <person name="Busche T."/>
            <person name="Ruckert C."/>
        </authorList>
    </citation>
    <scope>NUCLEOTIDE SEQUENCE [LARGE SCALE GENOMIC DNA]</scope>
    <source>
        <strain evidence="3">1959</strain>
    </source>
</reference>
<keyword evidence="3" id="KW-1185">Reference proteome</keyword>
<dbReference type="Proteomes" id="UP000427071">
    <property type="component" value="Chromosome"/>
</dbReference>
<gene>
    <name evidence="2" type="ORF">CKALI_10750</name>
</gene>
<evidence type="ECO:0000313" key="2">
    <source>
        <dbReference type="EMBL" id="QGU03000.1"/>
    </source>
</evidence>
<name>A0A6B8W076_9CORY</name>
<feature type="chain" id="PRO_5025554223" description="Secreted protein" evidence="1">
    <location>
        <begin position="24"/>
        <end position="87"/>
    </location>
</feature>